<dbReference type="InterPro" id="IPR017972">
    <property type="entry name" value="Cyt_P450_CS"/>
</dbReference>
<dbReference type="OrthoDB" id="1470350at2759"/>
<dbReference type="RefSeq" id="XP_045960205.1">
    <property type="nucleotide sequence ID" value="XM_046105495.1"/>
</dbReference>
<evidence type="ECO:0000256" key="9">
    <source>
        <dbReference type="RuleBase" id="RU000461"/>
    </source>
</evidence>
<dbReference type="GO" id="GO:0009403">
    <property type="term" value="P:toxin biosynthetic process"/>
    <property type="evidence" value="ECO:0007669"/>
    <property type="project" value="UniProtKB-ARBA"/>
</dbReference>
<dbReference type="PANTHER" id="PTHR24305">
    <property type="entry name" value="CYTOCHROME P450"/>
    <property type="match status" value="1"/>
</dbReference>
<keyword evidence="5 9" id="KW-0560">Oxidoreductase</keyword>
<proteinExistence type="inferred from homology"/>
<evidence type="ECO:0000256" key="4">
    <source>
        <dbReference type="ARBA" id="ARBA00022723"/>
    </source>
</evidence>
<comment type="caution">
    <text evidence="11">The sequence shown here is derived from an EMBL/GenBank/DDBJ whole genome shotgun (WGS) entry which is preliminary data.</text>
</comment>
<dbReference type="PRINTS" id="PR00463">
    <property type="entry name" value="EP450I"/>
</dbReference>
<feature type="transmembrane region" description="Helical" evidence="10">
    <location>
        <begin position="6"/>
        <end position="27"/>
    </location>
</feature>
<comment type="similarity">
    <text evidence="2 9">Belongs to the cytochrome P450 family.</text>
</comment>
<protein>
    <submittedName>
        <fullName evidence="11">Cytochrome P450 monooxygenase</fullName>
    </submittedName>
</protein>
<keyword evidence="10" id="KW-0812">Transmembrane</keyword>
<keyword evidence="3 8" id="KW-0349">Heme</keyword>
<dbReference type="GeneID" id="70134386"/>
<evidence type="ECO:0000256" key="8">
    <source>
        <dbReference type="PIRSR" id="PIRSR602401-1"/>
    </source>
</evidence>
<dbReference type="GO" id="GO:0020037">
    <property type="term" value="F:heme binding"/>
    <property type="evidence" value="ECO:0007669"/>
    <property type="project" value="InterPro"/>
</dbReference>
<gene>
    <name evidence="11" type="ORF">BKA67DRAFT_622298</name>
</gene>
<accession>A0A9P8UPQ4</accession>
<dbReference type="SUPFAM" id="SSF48264">
    <property type="entry name" value="Cytochrome P450"/>
    <property type="match status" value="1"/>
</dbReference>
<keyword evidence="12" id="KW-1185">Reference proteome</keyword>
<feature type="binding site" description="axial binding residue" evidence="8">
    <location>
        <position position="442"/>
    </location>
    <ligand>
        <name>heme</name>
        <dbReference type="ChEBI" id="CHEBI:30413"/>
    </ligand>
    <ligandPart>
        <name>Fe</name>
        <dbReference type="ChEBI" id="CHEBI:18248"/>
    </ligandPart>
</feature>
<reference evidence="11" key="1">
    <citation type="journal article" date="2021" name="Nat. Commun.">
        <title>Genetic determinants of endophytism in the Arabidopsis root mycobiome.</title>
        <authorList>
            <person name="Mesny F."/>
            <person name="Miyauchi S."/>
            <person name="Thiergart T."/>
            <person name="Pickel B."/>
            <person name="Atanasova L."/>
            <person name="Karlsson M."/>
            <person name="Huettel B."/>
            <person name="Barry K.W."/>
            <person name="Haridas S."/>
            <person name="Chen C."/>
            <person name="Bauer D."/>
            <person name="Andreopoulos W."/>
            <person name="Pangilinan J."/>
            <person name="LaButti K."/>
            <person name="Riley R."/>
            <person name="Lipzen A."/>
            <person name="Clum A."/>
            <person name="Drula E."/>
            <person name="Henrissat B."/>
            <person name="Kohler A."/>
            <person name="Grigoriev I.V."/>
            <person name="Martin F.M."/>
            <person name="Hacquard S."/>
        </authorList>
    </citation>
    <scope>NUCLEOTIDE SEQUENCE</scope>
    <source>
        <strain evidence="11">MPI-SDFR-AT-0073</strain>
    </source>
</reference>
<dbReference type="PANTHER" id="PTHR24305:SF230">
    <property type="entry name" value="P450, PUTATIVE (EUROFUNG)-RELATED"/>
    <property type="match status" value="1"/>
</dbReference>
<evidence type="ECO:0000256" key="1">
    <source>
        <dbReference type="ARBA" id="ARBA00001971"/>
    </source>
</evidence>
<dbReference type="Pfam" id="PF00067">
    <property type="entry name" value="p450"/>
    <property type="match status" value="1"/>
</dbReference>
<comment type="cofactor">
    <cofactor evidence="1 8">
        <name>heme</name>
        <dbReference type="ChEBI" id="CHEBI:30413"/>
    </cofactor>
</comment>
<dbReference type="AlphaFoldDB" id="A0A9P8UPQ4"/>
<evidence type="ECO:0000256" key="5">
    <source>
        <dbReference type="ARBA" id="ARBA00023002"/>
    </source>
</evidence>
<evidence type="ECO:0000256" key="2">
    <source>
        <dbReference type="ARBA" id="ARBA00010617"/>
    </source>
</evidence>
<sequence length="512" mass="57259">MAPPIANSHITDVALVAAFLALMYCLYKSIYNLVFHPLRSFPGPIAHRVSPVPHALSLMSGQQPRYIADLHRKYGPVVRIRPNELAFSDPQAWKDIYGHRSAGQEEFIKDPAFYRMLDDVPVSIINTPSRAAHGLIRRQLAHGFSDRSMREQEPIIGSYVDLLIKRLHENSAGGKMPVNLREWYNWATFDIIGDLGFGSSFGCLADANYHPWVKMVNTQFKVGSLLRSFAIVDMKFVVQWILKSGVFKSRDKHQALTLAKVQQRMELGAERPDLIEGLLKKKNELELTVPQLASNAAVLIVAGSETTATLLSGATFLLATHPEVLKKLEMEVRSAFKDESEITLTSVSSLHYMLACLNESLRCYPPVATGMPRCVPRGGARVAGRFIPEGVTTAVWQWAINHEPSCWTDPYGFHPERFLGDPKFSNDNLDAMQPFSTGPRNCIGKNLAYAEMRLILARIIFSFDIKLADDSRGWLDSQKAFTLWDKPNLNVYLTPVTGQICLQGAEVFKAVS</sequence>
<dbReference type="InterPro" id="IPR050121">
    <property type="entry name" value="Cytochrome_P450_monoxygenase"/>
</dbReference>
<keyword evidence="4 8" id="KW-0479">Metal-binding</keyword>
<dbReference type="InterPro" id="IPR036396">
    <property type="entry name" value="Cyt_P450_sf"/>
</dbReference>
<dbReference type="InterPro" id="IPR001128">
    <property type="entry name" value="Cyt_P450"/>
</dbReference>
<keyword evidence="6 8" id="KW-0408">Iron</keyword>
<dbReference type="GO" id="GO:0005506">
    <property type="term" value="F:iron ion binding"/>
    <property type="evidence" value="ECO:0007669"/>
    <property type="project" value="InterPro"/>
</dbReference>
<dbReference type="FunFam" id="1.10.630.10:FF:000047">
    <property type="entry name" value="Cytochrome P450 monooxygenase"/>
    <property type="match status" value="1"/>
</dbReference>
<evidence type="ECO:0000313" key="11">
    <source>
        <dbReference type="EMBL" id="KAH6655940.1"/>
    </source>
</evidence>
<organism evidence="11 12">
    <name type="scientific">Truncatella angustata</name>
    <dbReference type="NCBI Taxonomy" id="152316"/>
    <lineage>
        <taxon>Eukaryota</taxon>
        <taxon>Fungi</taxon>
        <taxon>Dikarya</taxon>
        <taxon>Ascomycota</taxon>
        <taxon>Pezizomycotina</taxon>
        <taxon>Sordariomycetes</taxon>
        <taxon>Xylariomycetidae</taxon>
        <taxon>Amphisphaeriales</taxon>
        <taxon>Sporocadaceae</taxon>
        <taxon>Truncatella</taxon>
    </lineage>
</organism>
<evidence type="ECO:0000256" key="3">
    <source>
        <dbReference type="ARBA" id="ARBA00022617"/>
    </source>
</evidence>
<keyword evidence="10" id="KW-1133">Transmembrane helix</keyword>
<dbReference type="CDD" id="cd11058">
    <property type="entry name" value="CYP60B-like"/>
    <property type="match status" value="1"/>
</dbReference>
<dbReference type="PROSITE" id="PS00086">
    <property type="entry name" value="CYTOCHROME_P450"/>
    <property type="match status" value="1"/>
</dbReference>
<keyword evidence="10" id="KW-0472">Membrane</keyword>
<dbReference type="Proteomes" id="UP000758603">
    <property type="component" value="Unassembled WGS sequence"/>
</dbReference>
<dbReference type="EMBL" id="JAGPXC010000003">
    <property type="protein sequence ID" value="KAH6655940.1"/>
    <property type="molecule type" value="Genomic_DNA"/>
</dbReference>
<evidence type="ECO:0000256" key="10">
    <source>
        <dbReference type="SAM" id="Phobius"/>
    </source>
</evidence>
<evidence type="ECO:0000256" key="6">
    <source>
        <dbReference type="ARBA" id="ARBA00023004"/>
    </source>
</evidence>
<dbReference type="GO" id="GO:0016705">
    <property type="term" value="F:oxidoreductase activity, acting on paired donors, with incorporation or reduction of molecular oxygen"/>
    <property type="evidence" value="ECO:0007669"/>
    <property type="project" value="InterPro"/>
</dbReference>
<evidence type="ECO:0000313" key="12">
    <source>
        <dbReference type="Proteomes" id="UP000758603"/>
    </source>
</evidence>
<evidence type="ECO:0000256" key="7">
    <source>
        <dbReference type="ARBA" id="ARBA00023033"/>
    </source>
</evidence>
<keyword evidence="7 9" id="KW-0503">Monooxygenase</keyword>
<dbReference type="GO" id="GO:0004497">
    <property type="term" value="F:monooxygenase activity"/>
    <property type="evidence" value="ECO:0007669"/>
    <property type="project" value="UniProtKB-KW"/>
</dbReference>
<dbReference type="InterPro" id="IPR002401">
    <property type="entry name" value="Cyt_P450_E_grp-I"/>
</dbReference>
<dbReference type="PRINTS" id="PR00385">
    <property type="entry name" value="P450"/>
</dbReference>
<name>A0A9P8UPQ4_9PEZI</name>
<dbReference type="Gene3D" id="1.10.630.10">
    <property type="entry name" value="Cytochrome P450"/>
    <property type="match status" value="1"/>
</dbReference>